<comment type="caution">
    <text evidence="6">The sequence shown here is derived from an EMBL/GenBank/DDBJ whole genome shotgun (WGS) entry which is preliminary data.</text>
</comment>
<evidence type="ECO:0000256" key="1">
    <source>
        <dbReference type="ARBA" id="ARBA00022490"/>
    </source>
</evidence>
<dbReference type="GO" id="GO:0051304">
    <property type="term" value="P:chromosome separation"/>
    <property type="evidence" value="ECO:0007669"/>
    <property type="project" value="InterPro"/>
</dbReference>
<dbReference type="PANTHER" id="PTHR34298:SF2">
    <property type="entry name" value="SEGREGATION AND CONDENSATION PROTEIN B"/>
    <property type="match status" value="1"/>
</dbReference>
<gene>
    <name evidence="5" type="primary">scpB</name>
    <name evidence="6" type="ORF">EDD63_1389</name>
</gene>
<dbReference type="InterPro" id="IPR005234">
    <property type="entry name" value="ScpB_csome_segregation"/>
</dbReference>
<proteinExistence type="inferred from homology"/>
<evidence type="ECO:0000256" key="5">
    <source>
        <dbReference type="HAMAP-Rule" id="MF_01804"/>
    </source>
</evidence>
<comment type="subunit">
    <text evidence="5">Homodimer. Homodimerization may be required to stabilize the binding of ScpA to the Smc head domains. Component of a cohesin-like complex composed of ScpA, ScpB and the Smc homodimer, in which ScpA and ScpB bind to the head domain of Smc. The presence of the three proteins is required for the association of the complex with DNA.</text>
</comment>
<accession>A0A4R7ZBQ4</accession>
<dbReference type="EMBL" id="SODD01000038">
    <property type="protein sequence ID" value="TDW14582.1"/>
    <property type="molecule type" value="Genomic_DNA"/>
</dbReference>
<keyword evidence="7" id="KW-1185">Reference proteome</keyword>
<dbReference type="GO" id="GO:0051301">
    <property type="term" value="P:cell division"/>
    <property type="evidence" value="ECO:0007669"/>
    <property type="project" value="UniProtKB-KW"/>
</dbReference>
<comment type="subcellular location">
    <subcellularLocation>
        <location evidence="5">Cytoplasm</location>
    </subcellularLocation>
    <text evidence="5">Associated with two foci at the outer edges of the nucleoid region in young cells, and at four foci within both cell halves in older cells.</text>
</comment>
<evidence type="ECO:0000256" key="3">
    <source>
        <dbReference type="ARBA" id="ARBA00022829"/>
    </source>
</evidence>
<organism evidence="6 7">
    <name type="scientific">Breznakia blatticola</name>
    <dbReference type="NCBI Taxonomy" id="1754012"/>
    <lineage>
        <taxon>Bacteria</taxon>
        <taxon>Bacillati</taxon>
        <taxon>Bacillota</taxon>
        <taxon>Erysipelotrichia</taxon>
        <taxon>Erysipelotrichales</taxon>
        <taxon>Erysipelotrichaceae</taxon>
        <taxon>Breznakia</taxon>
    </lineage>
</organism>
<dbReference type="Pfam" id="PF04079">
    <property type="entry name" value="SMC_ScpB"/>
    <property type="match status" value="1"/>
</dbReference>
<dbReference type="PIRSF" id="PIRSF019345">
    <property type="entry name" value="ScpB"/>
    <property type="match status" value="1"/>
</dbReference>
<comment type="similarity">
    <text evidence="5">Belongs to the ScpB family.</text>
</comment>
<dbReference type="GO" id="GO:0005737">
    <property type="term" value="C:cytoplasm"/>
    <property type="evidence" value="ECO:0007669"/>
    <property type="project" value="UniProtKB-SubCell"/>
</dbReference>
<dbReference type="InterPro" id="IPR036390">
    <property type="entry name" value="WH_DNA-bd_sf"/>
</dbReference>
<dbReference type="Gene3D" id="1.10.10.10">
    <property type="entry name" value="Winged helix-like DNA-binding domain superfamily/Winged helix DNA-binding domain"/>
    <property type="match status" value="2"/>
</dbReference>
<dbReference type="NCBIfam" id="TIGR00281">
    <property type="entry name" value="SMC-Scp complex subunit ScpB"/>
    <property type="match status" value="1"/>
</dbReference>
<keyword evidence="1 5" id="KW-0963">Cytoplasm</keyword>
<evidence type="ECO:0000256" key="2">
    <source>
        <dbReference type="ARBA" id="ARBA00022618"/>
    </source>
</evidence>
<dbReference type="Proteomes" id="UP000294743">
    <property type="component" value="Unassembled WGS sequence"/>
</dbReference>
<comment type="function">
    <text evidence="5">Participates in chromosomal partition during cell division. May act via the formation of a condensin-like complex containing Smc and ScpA that pull DNA away from mid-cell into both cell halves.</text>
</comment>
<name>A0A4R7ZBQ4_9FIRM</name>
<dbReference type="InterPro" id="IPR036388">
    <property type="entry name" value="WH-like_DNA-bd_sf"/>
</dbReference>
<keyword evidence="3 5" id="KW-0159">Chromosome partition</keyword>
<evidence type="ECO:0000256" key="4">
    <source>
        <dbReference type="ARBA" id="ARBA00023306"/>
    </source>
</evidence>
<dbReference type="AlphaFoldDB" id="A0A4R7ZBQ4"/>
<dbReference type="PANTHER" id="PTHR34298">
    <property type="entry name" value="SEGREGATION AND CONDENSATION PROTEIN B"/>
    <property type="match status" value="1"/>
</dbReference>
<sequence>MQDIIEGLLFLAGDEGLSDQQLLETLEIKQNELESYMDSLMDEYLQNQHGVELVHFGGRYKFVSKEHVYEYAAKLFSSNKMATLSSAALETLAIIAYKQPITRSEIEEIRGVGADMMIRKLLARGLIKECGRSDAPGRPFLYEVTEEFMDSFQLQSLKELPELEDHKVVVQEELFDNR</sequence>
<evidence type="ECO:0000313" key="6">
    <source>
        <dbReference type="EMBL" id="TDW14582.1"/>
    </source>
</evidence>
<keyword evidence="2 5" id="KW-0132">Cell division</keyword>
<dbReference type="SUPFAM" id="SSF46785">
    <property type="entry name" value="Winged helix' DNA-binding domain"/>
    <property type="match status" value="2"/>
</dbReference>
<dbReference type="GO" id="GO:0006260">
    <property type="term" value="P:DNA replication"/>
    <property type="evidence" value="ECO:0007669"/>
    <property type="project" value="UniProtKB-UniRule"/>
</dbReference>
<keyword evidence="4 5" id="KW-0131">Cell cycle</keyword>
<evidence type="ECO:0000313" key="7">
    <source>
        <dbReference type="Proteomes" id="UP000294743"/>
    </source>
</evidence>
<dbReference type="RefSeq" id="WP_134170665.1">
    <property type="nucleotide sequence ID" value="NZ_SODD01000038.1"/>
</dbReference>
<dbReference type="OrthoDB" id="9806226at2"/>
<reference evidence="6 7" key="1">
    <citation type="submission" date="2019-03" db="EMBL/GenBank/DDBJ databases">
        <title>Genomic Encyclopedia of Type Strains, Phase IV (KMG-IV): sequencing the most valuable type-strain genomes for metagenomic binning, comparative biology and taxonomic classification.</title>
        <authorList>
            <person name="Goeker M."/>
        </authorList>
    </citation>
    <scope>NUCLEOTIDE SEQUENCE [LARGE SCALE GENOMIC DNA]</scope>
    <source>
        <strain evidence="6 7">DSM 28867</strain>
    </source>
</reference>
<dbReference type="HAMAP" id="MF_01804">
    <property type="entry name" value="ScpB"/>
    <property type="match status" value="1"/>
</dbReference>
<protein>
    <recommendedName>
        <fullName evidence="5">Segregation and condensation protein B</fullName>
    </recommendedName>
</protein>